<gene>
    <name evidence="1" type="ORF">QIT00_13815</name>
</gene>
<name>A0ABT6SVI9_9ACTN</name>
<dbReference type="RefSeq" id="WP_282535536.1">
    <property type="nucleotide sequence ID" value="NZ_JASCIS010000012.1"/>
</dbReference>
<accession>A0ABT6SVI9</accession>
<dbReference type="Proteomes" id="UP001237105">
    <property type="component" value="Unassembled WGS sequence"/>
</dbReference>
<comment type="caution">
    <text evidence="1">The sequence shown here is derived from an EMBL/GenBank/DDBJ whole genome shotgun (WGS) entry which is preliminary data.</text>
</comment>
<evidence type="ECO:0000313" key="1">
    <source>
        <dbReference type="EMBL" id="MDI3419623.1"/>
    </source>
</evidence>
<evidence type="ECO:0000313" key="2">
    <source>
        <dbReference type="Proteomes" id="UP001237105"/>
    </source>
</evidence>
<organism evidence="1 2">
    <name type="scientific">Streptomyces luteolus</name>
    <dbReference type="NCBI Taxonomy" id="3043615"/>
    <lineage>
        <taxon>Bacteria</taxon>
        <taxon>Bacillati</taxon>
        <taxon>Actinomycetota</taxon>
        <taxon>Actinomycetes</taxon>
        <taxon>Kitasatosporales</taxon>
        <taxon>Streptomycetaceae</taxon>
        <taxon>Streptomyces</taxon>
    </lineage>
</organism>
<dbReference type="EMBL" id="JASCIS010000012">
    <property type="protein sequence ID" value="MDI3419623.1"/>
    <property type="molecule type" value="Genomic_DNA"/>
</dbReference>
<sequence length="53" mass="6130">MHRPRYALVAYDPWEVEYGDTWAHCVDVEGLFTDPPPPVRERDELLGCARRGS</sequence>
<reference evidence="1 2" key="1">
    <citation type="submission" date="2023-05" db="EMBL/GenBank/DDBJ databases">
        <title>Draft genome sequence of Streptomyces sp. B-S-A12 isolated from a cave soil in Thailand.</title>
        <authorList>
            <person name="Chamroensaksri N."/>
            <person name="Muangham S."/>
        </authorList>
    </citation>
    <scope>NUCLEOTIDE SEQUENCE [LARGE SCALE GENOMIC DNA]</scope>
    <source>
        <strain evidence="1 2">B-S-A12</strain>
    </source>
</reference>
<keyword evidence="2" id="KW-1185">Reference proteome</keyword>
<proteinExistence type="predicted"/>
<protein>
    <submittedName>
        <fullName evidence="1">Uncharacterized protein</fullName>
    </submittedName>
</protein>